<evidence type="ECO:0000313" key="2">
    <source>
        <dbReference type="Proteomes" id="UP000238348"/>
    </source>
</evidence>
<dbReference type="EMBL" id="CP012673">
    <property type="protein sequence ID" value="AUX45991.1"/>
    <property type="molecule type" value="Genomic_DNA"/>
</dbReference>
<accession>A0A2L0F3B2</accession>
<dbReference type="RefSeq" id="WP_104984282.1">
    <property type="nucleotide sequence ID" value="NZ_CP012673.1"/>
</dbReference>
<organism evidence="1 2">
    <name type="scientific">Sorangium cellulosum</name>
    <name type="common">Polyangium cellulosum</name>
    <dbReference type="NCBI Taxonomy" id="56"/>
    <lineage>
        <taxon>Bacteria</taxon>
        <taxon>Pseudomonadati</taxon>
        <taxon>Myxococcota</taxon>
        <taxon>Polyangia</taxon>
        <taxon>Polyangiales</taxon>
        <taxon>Polyangiaceae</taxon>
        <taxon>Sorangium</taxon>
    </lineage>
</organism>
<sequence length="187" mass="19120">MSLARLGFMPVLGLLSLLSVGCGDDPPPPPRGAFRMNFADPGGDCSTAGHLAELGSVTGTHKDQVLADGEEDVTVSCTVSGSGSFSVSARATNAKTAASITVSIGSIAPDATQDAPATGSVNFSSVQTAGDTFVASPEPCNFWFIPESGQGVDAGKIWVAFECPAVRNEGQVCQIRNGFLAFDNCDT</sequence>
<proteinExistence type="predicted"/>
<dbReference type="PROSITE" id="PS51257">
    <property type="entry name" value="PROKAR_LIPOPROTEIN"/>
    <property type="match status" value="1"/>
</dbReference>
<name>A0A2L0F3B2_SORCE</name>
<protein>
    <submittedName>
        <fullName evidence="1">Uncharacterized protein</fullName>
    </submittedName>
</protein>
<reference evidence="1 2" key="1">
    <citation type="submission" date="2015-09" db="EMBL/GenBank/DDBJ databases">
        <title>Sorangium comparison.</title>
        <authorList>
            <person name="Zaburannyi N."/>
            <person name="Bunk B."/>
            <person name="Overmann J."/>
            <person name="Mueller R."/>
        </authorList>
    </citation>
    <scope>NUCLEOTIDE SEQUENCE [LARGE SCALE GENOMIC DNA]</scope>
    <source>
        <strain evidence="1 2">So ce26</strain>
    </source>
</reference>
<dbReference type="Proteomes" id="UP000238348">
    <property type="component" value="Chromosome"/>
</dbReference>
<evidence type="ECO:0000313" key="1">
    <source>
        <dbReference type="EMBL" id="AUX45991.1"/>
    </source>
</evidence>
<dbReference type="OrthoDB" id="5520859at2"/>
<dbReference type="AlphaFoldDB" id="A0A2L0F3B2"/>
<gene>
    <name evidence="1" type="ORF">SOCE26_074940</name>
</gene>